<evidence type="ECO:0000313" key="1">
    <source>
        <dbReference type="EMBL" id="CAG8663056.1"/>
    </source>
</evidence>
<accession>A0A9N9E7I5</accession>
<name>A0A9N9E7I5_9GLOM</name>
<protein>
    <submittedName>
        <fullName evidence="1">4861_t:CDS:1</fullName>
    </submittedName>
</protein>
<dbReference type="EMBL" id="CAJVPK010008784">
    <property type="protein sequence ID" value="CAG8663056.1"/>
    <property type="molecule type" value="Genomic_DNA"/>
</dbReference>
<comment type="caution">
    <text evidence="1">The sequence shown here is derived from an EMBL/GenBank/DDBJ whole genome shotgun (WGS) entry which is preliminary data.</text>
</comment>
<reference evidence="1" key="1">
    <citation type="submission" date="2021-06" db="EMBL/GenBank/DDBJ databases">
        <authorList>
            <person name="Kallberg Y."/>
            <person name="Tangrot J."/>
            <person name="Rosling A."/>
        </authorList>
    </citation>
    <scope>NUCLEOTIDE SEQUENCE</scope>
    <source>
        <strain evidence="1">AZ414A</strain>
    </source>
</reference>
<gene>
    <name evidence="1" type="ORF">DEBURN_LOCUS11824</name>
</gene>
<proteinExistence type="predicted"/>
<dbReference type="Proteomes" id="UP000789706">
    <property type="component" value="Unassembled WGS sequence"/>
</dbReference>
<feature type="non-terminal residue" evidence="1">
    <location>
        <position position="1"/>
    </location>
</feature>
<evidence type="ECO:0000313" key="2">
    <source>
        <dbReference type="Proteomes" id="UP000789706"/>
    </source>
</evidence>
<dbReference type="AlphaFoldDB" id="A0A9N9E7I5"/>
<keyword evidence="2" id="KW-1185">Reference proteome</keyword>
<organism evidence="1 2">
    <name type="scientific">Diversispora eburnea</name>
    <dbReference type="NCBI Taxonomy" id="1213867"/>
    <lineage>
        <taxon>Eukaryota</taxon>
        <taxon>Fungi</taxon>
        <taxon>Fungi incertae sedis</taxon>
        <taxon>Mucoromycota</taxon>
        <taxon>Glomeromycotina</taxon>
        <taxon>Glomeromycetes</taxon>
        <taxon>Diversisporales</taxon>
        <taxon>Diversisporaceae</taxon>
        <taxon>Diversispora</taxon>
    </lineage>
</organism>
<sequence length="74" mass="8361">FSLNKIGLTELNNQDEQKQKNKQKLQIASSNNLESALNITTKLEKTKSSLLIKKNNEELLAEILTTNDAVKETF</sequence>